<evidence type="ECO:0000313" key="2">
    <source>
        <dbReference type="Proteomes" id="UP001497535"/>
    </source>
</evidence>
<protein>
    <submittedName>
        <fullName evidence="1">Uncharacterized protein</fullName>
    </submittedName>
</protein>
<comment type="caution">
    <text evidence="1">The sequence shown here is derived from an EMBL/GenBank/DDBJ whole genome shotgun (WGS) entry which is preliminary data.</text>
</comment>
<accession>A0ACB1A158</accession>
<proteinExistence type="predicted"/>
<organism evidence="1 2">
    <name type="scientific">Meloidogyne enterolobii</name>
    <name type="common">Root-knot nematode worm</name>
    <name type="synonym">Meloidogyne mayaguensis</name>
    <dbReference type="NCBI Taxonomy" id="390850"/>
    <lineage>
        <taxon>Eukaryota</taxon>
        <taxon>Metazoa</taxon>
        <taxon>Ecdysozoa</taxon>
        <taxon>Nematoda</taxon>
        <taxon>Chromadorea</taxon>
        <taxon>Rhabditida</taxon>
        <taxon>Tylenchina</taxon>
        <taxon>Tylenchomorpha</taxon>
        <taxon>Tylenchoidea</taxon>
        <taxon>Meloidogynidae</taxon>
        <taxon>Meloidogyninae</taxon>
        <taxon>Meloidogyne</taxon>
    </lineage>
</organism>
<keyword evidence="2" id="KW-1185">Reference proteome</keyword>
<sequence length="100" mass="11382">MKIHLIVPLISVFASGLLVYALERCDDKHGGYCIGGRSCCRHGPPLCCRHEHVNCIPRIGLNYNNTKCERLYCQEGEVCMTKWEGKSKWWEGKSKCVPKV</sequence>
<dbReference type="EMBL" id="CAVMJV010000056">
    <property type="protein sequence ID" value="CAK5085170.1"/>
    <property type="molecule type" value="Genomic_DNA"/>
</dbReference>
<reference evidence="1" key="1">
    <citation type="submission" date="2023-11" db="EMBL/GenBank/DDBJ databases">
        <authorList>
            <person name="Poullet M."/>
        </authorList>
    </citation>
    <scope>NUCLEOTIDE SEQUENCE</scope>
    <source>
        <strain evidence="1">E1834</strain>
    </source>
</reference>
<evidence type="ECO:0000313" key="1">
    <source>
        <dbReference type="EMBL" id="CAK5085170.1"/>
    </source>
</evidence>
<dbReference type="Proteomes" id="UP001497535">
    <property type="component" value="Unassembled WGS sequence"/>
</dbReference>
<name>A0ACB1A158_MELEN</name>
<gene>
    <name evidence="1" type="ORF">MENTE1834_LOCUS32606</name>
</gene>